<dbReference type="EMBL" id="JABUOH010000030">
    <property type="protein sequence ID" value="NWN45678.1"/>
    <property type="molecule type" value="Genomic_DNA"/>
</dbReference>
<name>A0A851HCG2_9MOLU</name>
<feature type="domain" description="DUF2963" evidence="2">
    <location>
        <begin position="163"/>
        <end position="216"/>
    </location>
</feature>
<dbReference type="RefSeq" id="WP_178734079.1">
    <property type="nucleotide sequence ID" value="NZ_JABUOH010000030.1"/>
</dbReference>
<evidence type="ECO:0000313" key="3">
    <source>
        <dbReference type="EMBL" id="NWN45678.1"/>
    </source>
</evidence>
<dbReference type="SUPFAM" id="SSF82171">
    <property type="entry name" value="DPP6 N-terminal domain-like"/>
    <property type="match status" value="1"/>
</dbReference>
<comment type="caution">
    <text evidence="3">The sequence shown here is derived from an EMBL/GenBank/DDBJ whole genome shotgun (WGS) entry which is preliminary data.</text>
</comment>
<proteinExistence type="predicted"/>
<dbReference type="InterPro" id="IPR021348">
    <property type="entry name" value="DUF2963"/>
</dbReference>
<feature type="domain" description="DUF2963" evidence="2">
    <location>
        <begin position="218"/>
        <end position="269"/>
    </location>
</feature>
<keyword evidence="4" id="KW-1185">Reference proteome</keyword>
<organism evidence="3 4">
    <name type="scientific">Candidatus Phytoplasma pruni</name>
    <dbReference type="NCBI Taxonomy" id="479893"/>
    <lineage>
        <taxon>Bacteria</taxon>
        <taxon>Bacillati</taxon>
        <taxon>Mycoplasmatota</taxon>
        <taxon>Mollicutes</taxon>
        <taxon>Acholeplasmatales</taxon>
        <taxon>Acholeplasmataceae</taxon>
        <taxon>Candidatus Phytoplasma</taxon>
        <taxon>16SrIII (X-disease group)</taxon>
    </lineage>
</organism>
<evidence type="ECO:0000256" key="1">
    <source>
        <dbReference type="SAM" id="MobiDB-lite"/>
    </source>
</evidence>
<gene>
    <name evidence="3" type="ORF">HR065_01085</name>
</gene>
<dbReference type="Proteomes" id="UP000568109">
    <property type="component" value="Unassembled WGS sequence"/>
</dbReference>
<dbReference type="Pfam" id="PF11178">
    <property type="entry name" value="DUF2963"/>
    <property type="match status" value="3"/>
</dbReference>
<reference evidence="3 4" key="1">
    <citation type="submission" date="2020-06" db="EMBL/GenBank/DDBJ databases">
        <title>Draft genome sequence of Candidatus Phytoplasma pruni (X-disease group, subgroup 16SrIII-B) strain ChTDIII from Argentina.</title>
        <authorList>
            <person name="Fernandez F.D."/>
            <person name="Zuebert C."/>
            <person name="Huettel B."/>
            <person name="Kube M."/>
            <person name="Conci L.R."/>
        </authorList>
    </citation>
    <scope>NUCLEOTIDE SEQUENCE [LARGE SCALE GENOMIC DNA]</scope>
    <source>
        <strain evidence="3 4">ChTDIII</strain>
    </source>
</reference>
<feature type="domain" description="DUF2963" evidence="2">
    <location>
        <begin position="120"/>
        <end position="161"/>
    </location>
</feature>
<feature type="region of interest" description="Disordered" evidence="1">
    <location>
        <begin position="41"/>
        <end position="73"/>
    </location>
</feature>
<protein>
    <recommendedName>
        <fullName evidence="2">DUF2963 domain-containing protein</fullName>
    </recommendedName>
</protein>
<evidence type="ECO:0000259" key="2">
    <source>
        <dbReference type="Pfam" id="PF11178"/>
    </source>
</evidence>
<evidence type="ECO:0000313" key="4">
    <source>
        <dbReference type="Proteomes" id="UP000568109"/>
    </source>
</evidence>
<accession>A0A851HCG2</accession>
<dbReference type="AlphaFoldDB" id="A0A851HCG2"/>
<sequence>MTKIKEFIHKNKKIIIVILAFVLLNVTILLAWKITRSKDEEISPSAPMNNSTENNQQDINNQPSNTNPNTVQRQFSDGTVIVYDKVTENIIKKIFPDGTIQEYDSNQLIKVQFTNESGQICEYDTNTKNAIKRTTLKNDGSGNPLIIVEYEPKQGKKIKQTDYQNDSDKKKTIAEYDPENYEREIIIKTTSLKPDGENPLVILEYDKGTGFKSQQTTYQNENESIKEIIAYNPQQDGKKINVTLFKPDGKNPLTVLEYDQNTDHVVRRTDYHDNSNNKKTLTEYYPGIILEQKIKNELQLLKKMMITKL</sequence>
<feature type="compositionally biased region" description="Polar residues" evidence="1">
    <location>
        <begin position="46"/>
        <end position="73"/>
    </location>
</feature>